<feature type="transmembrane region" description="Helical" evidence="5">
    <location>
        <begin position="211"/>
        <end position="233"/>
    </location>
</feature>
<dbReference type="InterPro" id="IPR052902">
    <property type="entry name" value="ABC-2_transporter"/>
</dbReference>
<comment type="caution">
    <text evidence="7">The sequence shown here is derived from an EMBL/GenBank/DDBJ whole genome shotgun (WGS) entry which is preliminary data.</text>
</comment>
<dbReference type="PANTHER" id="PTHR43027">
    <property type="entry name" value="DOXORUBICIN RESISTANCE ABC TRANSPORTER PERMEASE PROTEIN DRRC-RELATED"/>
    <property type="match status" value="1"/>
</dbReference>
<dbReference type="Proteomes" id="UP001519272">
    <property type="component" value="Unassembled WGS sequence"/>
</dbReference>
<evidence type="ECO:0000313" key="7">
    <source>
        <dbReference type="EMBL" id="MBP1905040.1"/>
    </source>
</evidence>
<dbReference type="RefSeq" id="WP_210088679.1">
    <property type="nucleotide sequence ID" value="NZ_JAGGKG010000006.1"/>
</dbReference>
<gene>
    <name evidence="7" type="ORF">J2Z32_001665</name>
</gene>
<dbReference type="EMBL" id="JAGGKG010000006">
    <property type="protein sequence ID" value="MBP1905040.1"/>
    <property type="molecule type" value="Genomic_DNA"/>
</dbReference>
<feature type="transmembrane region" description="Helical" evidence="5">
    <location>
        <begin position="158"/>
        <end position="177"/>
    </location>
</feature>
<dbReference type="Pfam" id="PF01061">
    <property type="entry name" value="ABC2_membrane"/>
    <property type="match status" value="1"/>
</dbReference>
<feature type="transmembrane region" description="Helical" evidence="5">
    <location>
        <begin position="122"/>
        <end position="146"/>
    </location>
</feature>
<name>A0ABS4FR38_9BACL</name>
<dbReference type="InterPro" id="IPR000412">
    <property type="entry name" value="ABC_2_transport"/>
</dbReference>
<keyword evidence="5" id="KW-1003">Cell membrane</keyword>
<keyword evidence="5" id="KW-0813">Transport</keyword>
<evidence type="ECO:0000256" key="2">
    <source>
        <dbReference type="ARBA" id="ARBA00022692"/>
    </source>
</evidence>
<evidence type="ECO:0000259" key="6">
    <source>
        <dbReference type="PROSITE" id="PS51012"/>
    </source>
</evidence>
<protein>
    <recommendedName>
        <fullName evidence="5">Transport permease protein</fullName>
    </recommendedName>
</protein>
<dbReference type="PROSITE" id="PS51012">
    <property type="entry name" value="ABC_TM2"/>
    <property type="match status" value="1"/>
</dbReference>
<proteinExistence type="inferred from homology"/>
<sequence>MNTVFKLTLKSALRDPYLLFWSILLPIGATAGLSLYIQTPAYTQVILTGMMAVSILFYCLMTTSYTVLGHRRRGVYNLLRVTPMTLFSYIFSISSAWTLISVACGLMLVATGVYWLGIQLSFLSILMLVPMMIIGAIGYVFFSFCISAISKTEGNISIITNILTLPLMLCSSAFYSLNGAPLWIQKISHYNPFQWFVNGLRSSLSLDWQSYFTSLLLLCLCCVVALVLSIITFKYRES</sequence>
<organism evidence="7 8">
    <name type="scientific">Paenibacillus turicensis</name>
    <dbReference type="NCBI Taxonomy" id="160487"/>
    <lineage>
        <taxon>Bacteria</taxon>
        <taxon>Bacillati</taxon>
        <taxon>Bacillota</taxon>
        <taxon>Bacilli</taxon>
        <taxon>Bacillales</taxon>
        <taxon>Paenibacillaceae</taxon>
        <taxon>Paenibacillus</taxon>
    </lineage>
</organism>
<keyword evidence="8" id="KW-1185">Reference proteome</keyword>
<comment type="subcellular location">
    <subcellularLocation>
        <location evidence="5">Cell membrane</location>
        <topology evidence="5">Multi-pass membrane protein</topology>
    </subcellularLocation>
    <subcellularLocation>
        <location evidence="1">Membrane</location>
        <topology evidence="1">Multi-pass membrane protein</topology>
    </subcellularLocation>
</comment>
<evidence type="ECO:0000256" key="3">
    <source>
        <dbReference type="ARBA" id="ARBA00022989"/>
    </source>
</evidence>
<feature type="domain" description="ABC transmembrane type-2" evidence="6">
    <location>
        <begin position="7"/>
        <end position="236"/>
    </location>
</feature>
<comment type="similarity">
    <text evidence="5">Belongs to the ABC-2 integral membrane protein family.</text>
</comment>
<keyword evidence="2 5" id="KW-0812">Transmembrane</keyword>
<feature type="transmembrane region" description="Helical" evidence="5">
    <location>
        <begin position="89"/>
        <end position="116"/>
    </location>
</feature>
<evidence type="ECO:0000256" key="5">
    <source>
        <dbReference type="RuleBase" id="RU361157"/>
    </source>
</evidence>
<evidence type="ECO:0000256" key="4">
    <source>
        <dbReference type="ARBA" id="ARBA00023136"/>
    </source>
</evidence>
<dbReference type="InterPro" id="IPR013525">
    <property type="entry name" value="ABC2_TM"/>
</dbReference>
<dbReference type="InterPro" id="IPR047817">
    <property type="entry name" value="ABC2_TM_bact-type"/>
</dbReference>
<evidence type="ECO:0000313" key="8">
    <source>
        <dbReference type="Proteomes" id="UP001519272"/>
    </source>
</evidence>
<feature type="transmembrane region" description="Helical" evidence="5">
    <location>
        <begin position="45"/>
        <end position="68"/>
    </location>
</feature>
<dbReference type="PIRSF" id="PIRSF006648">
    <property type="entry name" value="DrrB"/>
    <property type="match status" value="1"/>
</dbReference>
<dbReference type="PANTHER" id="PTHR43027:SF1">
    <property type="entry name" value="DOXORUBICIN RESISTANCE ABC TRANSPORTER PERMEASE PROTEIN DRRC-RELATED"/>
    <property type="match status" value="1"/>
</dbReference>
<keyword evidence="4 5" id="KW-0472">Membrane</keyword>
<keyword evidence="3 5" id="KW-1133">Transmembrane helix</keyword>
<accession>A0ABS4FR38</accession>
<reference evidence="7 8" key="1">
    <citation type="submission" date="2021-03" db="EMBL/GenBank/DDBJ databases">
        <title>Genomic Encyclopedia of Type Strains, Phase IV (KMG-IV): sequencing the most valuable type-strain genomes for metagenomic binning, comparative biology and taxonomic classification.</title>
        <authorList>
            <person name="Goeker M."/>
        </authorList>
    </citation>
    <scope>NUCLEOTIDE SEQUENCE [LARGE SCALE GENOMIC DNA]</scope>
    <source>
        <strain evidence="7 8">DSM 14349</strain>
    </source>
</reference>
<feature type="transmembrane region" description="Helical" evidence="5">
    <location>
        <begin position="18"/>
        <end position="39"/>
    </location>
</feature>
<evidence type="ECO:0000256" key="1">
    <source>
        <dbReference type="ARBA" id="ARBA00004141"/>
    </source>
</evidence>